<dbReference type="EC" id="3.1.6.6" evidence="9"/>
<sequence precursor="true">MKTTCCYIALLIGLCSVFTITVRAAEAPPNVLFIAIDDLNDWPKFMGRYPDAITPNMDRLAARGQVFTNAHCSYPLCGPSRASLFTGLSIGSLGGYKGQKAFEDQKVAKLAESKGTWLLHSYFRDHDYKTMAVGKLLHEHVPKGSVAMSGGRGGWNKLPGGTKLNWPSKKTLTDWGAYPGNDEEMSDHQAASWAVERLERKRKEPFMLMVGFLRPHVPWHVPQKWLDLYPDPSKLTRPPFKPDDLKDVSDAARDLLNDGYPRTEWAMEEEQWQDMIHSYLACISFVDAQVGRVLDALDASPYADNTLVILWSDHGYHMGEKNTFQKHTVWERSSRTPMIIAGPGVTAGQRCDRVVSLLDIYPTLVDLCSLPANPKCEGRSLRPLIKNPSEAWPYPALINCREGHYAVQTESHRYIRYEDGSEELYDHGQDPNEWSNLVADPAHADRRAAMAKQLKELLLPK</sequence>
<dbReference type="GO" id="GO:0046872">
    <property type="term" value="F:metal ion binding"/>
    <property type="evidence" value="ECO:0007669"/>
    <property type="project" value="UniProtKB-KW"/>
</dbReference>
<evidence type="ECO:0000256" key="6">
    <source>
        <dbReference type="ARBA" id="ARBA00022837"/>
    </source>
</evidence>
<dbReference type="RefSeq" id="WP_146526304.1">
    <property type="nucleotide sequence ID" value="NZ_SJPV01000003.1"/>
</dbReference>
<evidence type="ECO:0000256" key="2">
    <source>
        <dbReference type="ARBA" id="ARBA00008779"/>
    </source>
</evidence>
<dbReference type="SUPFAM" id="SSF53649">
    <property type="entry name" value="Alkaline phosphatase-like"/>
    <property type="match status" value="1"/>
</dbReference>
<proteinExistence type="inferred from homology"/>
<dbReference type="Proteomes" id="UP000319143">
    <property type="component" value="Unassembled WGS sequence"/>
</dbReference>
<gene>
    <name evidence="9" type="primary">betC_9</name>
    <name evidence="9" type="ORF">Poly41_24290</name>
</gene>
<evidence type="ECO:0000256" key="1">
    <source>
        <dbReference type="ARBA" id="ARBA00001913"/>
    </source>
</evidence>
<keyword evidence="4 7" id="KW-0732">Signal</keyword>
<evidence type="ECO:0000256" key="3">
    <source>
        <dbReference type="ARBA" id="ARBA00022723"/>
    </source>
</evidence>
<comment type="similarity">
    <text evidence="2">Belongs to the sulfatase family.</text>
</comment>
<comment type="caution">
    <text evidence="9">The sequence shown here is derived from an EMBL/GenBank/DDBJ whole genome shotgun (WGS) entry which is preliminary data.</text>
</comment>
<evidence type="ECO:0000259" key="8">
    <source>
        <dbReference type="Pfam" id="PF00884"/>
    </source>
</evidence>
<dbReference type="GO" id="GO:0004423">
    <property type="term" value="F:iduronate-2-sulfatase activity"/>
    <property type="evidence" value="ECO:0007669"/>
    <property type="project" value="InterPro"/>
</dbReference>
<dbReference type="PROSITE" id="PS00523">
    <property type="entry name" value="SULFATASE_1"/>
    <property type="match status" value="1"/>
</dbReference>
<organism evidence="9 10">
    <name type="scientific">Novipirellula artificiosorum</name>
    <dbReference type="NCBI Taxonomy" id="2528016"/>
    <lineage>
        <taxon>Bacteria</taxon>
        <taxon>Pseudomonadati</taxon>
        <taxon>Planctomycetota</taxon>
        <taxon>Planctomycetia</taxon>
        <taxon>Pirellulales</taxon>
        <taxon>Pirellulaceae</taxon>
        <taxon>Novipirellula</taxon>
    </lineage>
</organism>
<dbReference type="InterPro" id="IPR035874">
    <property type="entry name" value="IDS"/>
</dbReference>
<dbReference type="GO" id="GO:0047753">
    <property type="term" value="F:choline-sulfatase activity"/>
    <property type="evidence" value="ECO:0007669"/>
    <property type="project" value="UniProtKB-EC"/>
</dbReference>
<keyword evidence="3" id="KW-0479">Metal-binding</keyword>
<dbReference type="Pfam" id="PF00884">
    <property type="entry name" value="Sulfatase"/>
    <property type="match status" value="1"/>
</dbReference>
<dbReference type="InterPro" id="IPR024607">
    <property type="entry name" value="Sulfatase_CS"/>
</dbReference>
<evidence type="ECO:0000256" key="4">
    <source>
        <dbReference type="ARBA" id="ARBA00022729"/>
    </source>
</evidence>
<feature type="chain" id="PRO_5022733029" evidence="7">
    <location>
        <begin position="25"/>
        <end position="461"/>
    </location>
</feature>
<keyword evidence="5 9" id="KW-0378">Hydrolase</keyword>
<evidence type="ECO:0000313" key="9">
    <source>
        <dbReference type="EMBL" id="TWU39574.1"/>
    </source>
</evidence>
<keyword evidence="6" id="KW-0106">Calcium</keyword>
<accession>A0A5C6DTP7</accession>
<evidence type="ECO:0000256" key="5">
    <source>
        <dbReference type="ARBA" id="ARBA00022801"/>
    </source>
</evidence>
<protein>
    <submittedName>
        <fullName evidence="9">Choline-sulfatase</fullName>
        <ecNumber evidence="9">3.1.6.6</ecNumber>
    </submittedName>
</protein>
<dbReference type="AlphaFoldDB" id="A0A5C6DTP7"/>
<dbReference type="OrthoDB" id="236884at2"/>
<feature type="domain" description="Sulfatase N-terminal" evidence="8">
    <location>
        <begin position="29"/>
        <end position="367"/>
    </location>
</feature>
<dbReference type="GO" id="GO:0005737">
    <property type="term" value="C:cytoplasm"/>
    <property type="evidence" value="ECO:0007669"/>
    <property type="project" value="TreeGrafter"/>
</dbReference>
<keyword evidence="10" id="KW-1185">Reference proteome</keyword>
<evidence type="ECO:0000313" key="10">
    <source>
        <dbReference type="Proteomes" id="UP000319143"/>
    </source>
</evidence>
<evidence type="ECO:0000256" key="7">
    <source>
        <dbReference type="SAM" id="SignalP"/>
    </source>
</evidence>
<reference evidence="9 10" key="1">
    <citation type="submission" date="2019-02" db="EMBL/GenBank/DDBJ databases">
        <title>Deep-cultivation of Planctomycetes and their phenomic and genomic characterization uncovers novel biology.</title>
        <authorList>
            <person name="Wiegand S."/>
            <person name="Jogler M."/>
            <person name="Boedeker C."/>
            <person name="Pinto D."/>
            <person name="Vollmers J."/>
            <person name="Rivas-Marin E."/>
            <person name="Kohn T."/>
            <person name="Peeters S.H."/>
            <person name="Heuer A."/>
            <person name="Rast P."/>
            <person name="Oberbeckmann S."/>
            <person name="Bunk B."/>
            <person name="Jeske O."/>
            <person name="Meyerdierks A."/>
            <person name="Storesund J.E."/>
            <person name="Kallscheuer N."/>
            <person name="Luecker S."/>
            <person name="Lage O.M."/>
            <person name="Pohl T."/>
            <person name="Merkel B.J."/>
            <person name="Hornburger P."/>
            <person name="Mueller R.-W."/>
            <person name="Bruemmer F."/>
            <person name="Labrenz M."/>
            <person name="Spormann A.M."/>
            <person name="Op Den Camp H."/>
            <person name="Overmann J."/>
            <person name="Amann R."/>
            <person name="Jetten M.S.M."/>
            <person name="Mascher T."/>
            <person name="Medema M.H."/>
            <person name="Devos D.P."/>
            <person name="Kaster A.-K."/>
            <person name="Ovreas L."/>
            <person name="Rohde M."/>
            <person name="Galperin M.Y."/>
            <person name="Jogler C."/>
        </authorList>
    </citation>
    <scope>NUCLEOTIDE SEQUENCE [LARGE SCALE GENOMIC DNA]</scope>
    <source>
        <strain evidence="9 10">Poly41</strain>
    </source>
</reference>
<dbReference type="EMBL" id="SJPV01000003">
    <property type="protein sequence ID" value="TWU39574.1"/>
    <property type="molecule type" value="Genomic_DNA"/>
</dbReference>
<dbReference type="InterPro" id="IPR000917">
    <property type="entry name" value="Sulfatase_N"/>
</dbReference>
<dbReference type="Gene3D" id="3.40.720.10">
    <property type="entry name" value="Alkaline Phosphatase, subunit A"/>
    <property type="match status" value="1"/>
</dbReference>
<dbReference type="PANTHER" id="PTHR45953:SF1">
    <property type="entry name" value="IDURONATE 2-SULFATASE"/>
    <property type="match status" value="1"/>
</dbReference>
<dbReference type="CDD" id="cd16030">
    <property type="entry name" value="iduronate-2-sulfatase"/>
    <property type="match status" value="1"/>
</dbReference>
<feature type="signal peptide" evidence="7">
    <location>
        <begin position="1"/>
        <end position="24"/>
    </location>
</feature>
<dbReference type="InterPro" id="IPR017850">
    <property type="entry name" value="Alkaline_phosphatase_core_sf"/>
</dbReference>
<dbReference type="PANTHER" id="PTHR45953">
    <property type="entry name" value="IDURONATE 2-SULFATASE"/>
    <property type="match status" value="1"/>
</dbReference>
<comment type="cofactor">
    <cofactor evidence="1">
        <name>Ca(2+)</name>
        <dbReference type="ChEBI" id="CHEBI:29108"/>
    </cofactor>
</comment>
<name>A0A5C6DTP7_9BACT</name>